<dbReference type="PANTHER" id="PTHR35585:SF1">
    <property type="entry name" value="HHE DOMAIN PROTEIN (AFU_ORTHOLOGUE AFUA_4G00730)"/>
    <property type="match status" value="1"/>
</dbReference>
<evidence type="ECO:0000313" key="2">
    <source>
        <dbReference type="EMBL" id="TRW17976.1"/>
    </source>
</evidence>
<dbReference type="Proteomes" id="UP000317894">
    <property type="component" value="Unassembled WGS sequence"/>
</dbReference>
<keyword evidence="3" id="KW-1185">Reference proteome</keyword>
<sequence>MATQYKVPSNDNSGILIAGAAGFGLGLLASVGRKAAVQAVTYAAGDWFEGLKAEHKMAMGIIELMEATTTEDVKKRATLLLQLQHALGKHAIQEEDVIYCALRALGDAASADELGHEHNAEVKQGLYDLEQIDKSSPSWLARVAELKADIEAHVRKEEDEVFPALRAKLSDEENRKLTNRMNREGFKVA</sequence>
<dbReference type="PANTHER" id="PTHR35585">
    <property type="entry name" value="HHE DOMAIN PROTEIN (AFU_ORTHOLOGUE AFUA_4G00730)"/>
    <property type="match status" value="1"/>
</dbReference>
<dbReference type="EMBL" id="VJWA01000001">
    <property type="protein sequence ID" value="TRW17976.1"/>
    <property type="molecule type" value="Genomic_DNA"/>
</dbReference>
<protein>
    <submittedName>
        <fullName evidence="2">Hemerythrin domain-containing protein</fullName>
    </submittedName>
</protein>
<comment type="caution">
    <text evidence="2">The sequence shown here is derived from an EMBL/GenBank/DDBJ whole genome shotgun (WGS) entry which is preliminary data.</text>
</comment>
<evidence type="ECO:0000259" key="1">
    <source>
        <dbReference type="Pfam" id="PF01814"/>
    </source>
</evidence>
<accession>A0A552UIC6</accession>
<reference evidence="2 3" key="1">
    <citation type="submission" date="2019-07" db="EMBL/GenBank/DDBJ databases">
        <title>Novel species isolated from glacier.</title>
        <authorList>
            <person name="Liu Q."/>
            <person name="Xin Y.-H."/>
        </authorList>
    </citation>
    <scope>NUCLEOTIDE SEQUENCE [LARGE SCALE GENOMIC DNA]</scope>
    <source>
        <strain evidence="2 3">LB1R16</strain>
    </source>
</reference>
<dbReference type="Gene3D" id="1.20.120.520">
    <property type="entry name" value="nmb1532 protein domain like"/>
    <property type="match status" value="1"/>
</dbReference>
<dbReference type="Pfam" id="PF01814">
    <property type="entry name" value="Hemerythrin"/>
    <property type="match status" value="1"/>
</dbReference>
<dbReference type="AlphaFoldDB" id="A0A552UIC6"/>
<proteinExistence type="predicted"/>
<evidence type="ECO:0000313" key="3">
    <source>
        <dbReference type="Proteomes" id="UP000317894"/>
    </source>
</evidence>
<name>A0A552UIC6_9SPHN</name>
<dbReference type="RefSeq" id="WP_144236670.1">
    <property type="nucleotide sequence ID" value="NZ_VJWA01000001.1"/>
</dbReference>
<gene>
    <name evidence="2" type="ORF">FMM06_07600</name>
</gene>
<dbReference type="OrthoDB" id="7210157at2"/>
<dbReference type="InterPro" id="IPR012312">
    <property type="entry name" value="Hemerythrin-like"/>
</dbReference>
<feature type="domain" description="Hemerythrin-like" evidence="1">
    <location>
        <begin position="50"/>
        <end position="165"/>
    </location>
</feature>
<organism evidence="2 3">
    <name type="scientific">Glacieibacterium frigidum</name>
    <dbReference type="NCBI Taxonomy" id="2593303"/>
    <lineage>
        <taxon>Bacteria</taxon>
        <taxon>Pseudomonadati</taxon>
        <taxon>Pseudomonadota</taxon>
        <taxon>Alphaproteobacteria</taxon>
        <taxon>Sphingomonadales</taxon>
        <taxon>Sphingosinicellaceae</taxon>
        <taxon>Glacieibacterium</taxon>
    </lineage>
</organism>